<dbReference type="SUPFAM" id="SSF52047">
    <property type="entry name" value="RNI-like"/>
    <property type="match status" value="1"/>
</dbReference>
<evidence type="ECO:0000256" key="1">
    <source>
        <dbReference type="ARBA" id="ARBA00022737"/>
    </source>
</evidence>
<evidence type="ECO:0008006" key="7">
    <source>
        <dbReference type="Google" id="ProtNLM"/>
    </source>
</evidence>
<keyword evidence="6" id="KW-1185">Reference proteome</keyword>
<name>A0AAW2DGL9_9ROSI</name>
<dbReference type="InterPro" id="IPR044974">
    <property type="entry name" value="Disease_R_plants"/>
</dbReference>
<gene>
    <name evidence="5" type="ORF">SO802_004891</name>
</gene>
<dbReference type="Pfam" id="PF00931">
    <property type="entry name" value="NB-ARC"/>
    <property type="match status" value="1"/>
</dbReference>
<dbReference type="AlphaFoldDB" id="A0AAW2DGL9"/>
<dbReference type="Proteomes" id="UP001459277">
    <property type="component" value="Unassembled WGS sequence"/>
</dbReference>
<protein>
    <recommendedName>
        <fullName evidence="7">NB-ARC domain-containing protein</fullName>
    </recommendedName>
</protein>
<proteinExistence type="predicted"/>
<dbReference type="Gene3D" id="3.40.50.300">
    <property type="entry name" value="P-loop containing nucleotide triphosphate hydrolases"/>
    <property type="match status" value="1"/>
</dbReference>
<accession>A0AAW2DGL9</accession>
<dbReference type="SUPFAM" id="SSF52540">
    <property type="entry name" value="P-loop containing nucleoside triphosphate hydrolases"/>
    <property type="match status" value="1"/>
</dbReference>
<dbReference type="InterPro" id="IPR027417">
    <property type="entry name" value="P-loop_NTPase"/>
</dbReference>
<keyword evidence="2" id="KW-1133">Transmembrane helix</keyword>
<dbReference type="PRINTS" id="PR00364">
    <property type="entry name" value="DISEASERSIST"/>
</dbReference>
<evidence type="ECO:0000259" key="3">
    <source>
        <dbReference type="Pfam" id="PF00931"/>
    </source>
</evidence>
<evidence type="ECO:0000313" key="6">
    <source>
        <dbReference type="Proteomes" id="UP001459277"/>
    </source>
</evidence>
<sequence>MISTRLRDIENIDLAISTFSSQFLRGLHDFEDVIDNHIGEIEQQRRNYSLKIMSPLICSIPQQDRIDLISEELKKIVTSFEHMELENYGPTTGTTSSPLQPRNLHYPVPDDSDFVGLNDKVDEVVKLLCDGEMPNTIAVTGAPGSGKTFLTKTVYNATEVKRHFDGLAWGNFSEDFESREFLIDILTQLTWDWEFSDENLSYEELKLKLLNFSSNKRCLIVVDDFPTLEYFNRLFDVCRLSSKGTWLILIVFMQDEEFASLEVKPCFCHLIRLRSLTDKESWTLFCKKSPIAEETTRFKENILTNCGGSPRTILIMGGLLSTTKRPIFIERKIQVDFVFVLSLCYQGLSSQMKFCFLYFRLFPRAFEIPVRSDKSEIRWKPQNMSYANYTWDVFSRTAEVLGHSHDHNKIYRYGLHDLSDIRRLTKYAANGIDPKFYDRLQYLRSYASFNTESSGKFLDALVTLRGFGLLVVLDLENVYKPAMLSETLGKLLLLKHLGLRRTFLDSLPRSVGNLPYLETLDVKHTNVTSLPSSIWKAKKLQHLYLNENNFDMPFKKTYIGSDSEIILQTLSGLFIGNKNVVKSYLYSLHHLRKLKLTFYSKSVEGIASWISELKALRSLKLRSIDEFDRPATLELGSLETHHELLELYLVGPLTRSIESLCSPNLRVLTLSASKFRQDPMPILGKLRHLNCLRLFRNSFLGKDMTCCAGEFPQLRVLKLWMLENLEKWTVMEGTMPLLGELEIRLCPKLNQPVKLPLTLKDVVLINMPDGFGEYVERILVNSFVKKITLPFAALPVRLIVLLLLFFGISQLT</sequence>
<dbReference type="EMBL" id="JAZDWU010000002">
    <property type="protein sequence ID" value="KAL0009783.1"/>
    <property type="molecule type" value="Genomic_DNA"/>
</dbReference>
<dbReference type="PANTHER" id="PTHR23155:SF955">
    <property type="entry name" value="AAA+ ATPASE DOMAIN-CONTAINING PROTEIN"/>
    <property type="match status" value="1"/>
</dbReference>
<feature type="domain" description="NB-ARC" evidence="3">
    <location>
        <begin position="119"/>
        <end position="289"/>
    </location>
</feature>
<keyword evidence="2" id="KW-0812">Transmembrane</keyword>
<dbReference type="InterPro" id="IPR055414">
    <property type="entry name" value="LRR_R13L4/SHOC2-like"/>
</dbReference>
<keyword evidence="2" id="KW-0472">Membrane</keyword>
<dbReference type="PANTHER" id="PTHR23155">
    <property type="entry name" value="DISEASE RESISTANCE PROTEIN RP"/>
    <property type="match status" value="1"/>
</dbReference>
<feature type="domain" description="Disease resistance R13L4/SHOC-2-like LRR" evidence="4">
    <location>
        <begin position="459"/>
        <end position="745"/>
    </location>
</feature>
<dbReference type="GO" id="GO:0043531">
    <property type="term" value="F:ADP binding"/>
    <property type="evidence" value="ECO:0007669"/>
    <property type="project" value="InterPro"/>
</dbReference>
<dbReference type="InterPro" id="IPR002182">
    <property type="entry name" value="NB-ARC"/>
</dbReference>
<dbReference type="Gene3D" id="3.80.10.10">
    <property type="entry name" value="Ribonuclease Inhibitor"/>
    <property type="match status" value="2"/>
</dbReference>
<organism evidence="5 6">
    <name type="scientific">Lithocarpus litseifolius</name>
    <dbReference type="NCBI Taxonomy" id="425828"/>
    <lineage>
        <taxon>Eukaryota</taxon>
        <taxon>Viridiplantae</taxon>
        <taxon>Streptophyta</taxon>
        <taxon>Embryophyta</taxon>
        <taxon>Tracheophyta</taxon>
        <taxon>Spermatophyta</taxon>
        <taxon>Magnoliopsida</taxon>
        <taxon>eudicotyledons</taxon>
        <taxon>Gunneridae</taxon>
        <taxon>Pentapetalae</taxon>
        <taxon>rosids</taxon>
        <taxon>fabids</taxon>
        <taxon>Fagales</taxon>
        <taxon>Fagaceae</taxon>
        <taxon>Lithocarpus</taxon>
    </lineage>
</organism>
<dbReference type="Pfam" id="PF23598">
    <property type="entry name" value="LRR_14"/>
    <property type="match status" value="1"/>
</dbReference>
<dbReference type="InterPro" id="IPR032675">
    <property type="entry name" value="LRR_dom_sf"/>
</dbReference>
<feature type="transmembrane region" description="Helical" evidence="2">
    <location>
        <begin position="787"/>
        <end position="808"/>
    </location>
</feature>
<comment type="caution">
    <text evidence="5">The sequence shown here is derived from an EMBL/GenBank/DDBJ whole genome shotgun (WGS) entry which is preliminary data.</text>
</comment>
<evidence type="ECO:0000256" key="2">
    <source>
        <dbReference type="SAM" id="Phobius"/>
    </source>
</evidence>
<evidence type="ECO:0000259" key="4">
    <source>
        <dbReference type="Pfam" id="PF23598"/>
    </source>
</evidence>
<reference evidence="5 6" key="1">
    <citation type="submission" date="2024-01" db="EMBL/GenBank/DDBJ databases">
        <title>A telomere-to-telomere, gap-free genome of sweet tea (Lithocarpus litseifolius).</title>
        <authorList>
            <person name="Zhou J."/>
        </authorList>
    </citation>
    <scope>NUCLEOTIDE SEQUENCE [LARGE SCALE GENOMIC DNA]</scope>
    <source>
        <strain evidence="5">Zhou-2022a</strain>
        <tissue evidence="5">Leaf</tissue>
    </source>
</reference>
<dbReference type="GO" id="GO:0098542">
    <property type="term" value="P:defense response to other organism"/>
    <property type="evidence" value="ECO:0007669"/>
    <property type="project" value="TreeGrafter"/>
</dbReference>
<keyword evidence="1" id="KW-0677">Repeat</keyword>
<evidence type="ECO:0000313" key="5">
    <source>
        <dbReference type="EMBL" id="KAL0009783.1"/>
    </source>
</evidence>